<organism evidence="1 2">
    <name type="scientific">Durusdinium trenchii</name>
    <dbReference type="NCBI Taxonomy" id="1381693"/>
    <lineage>
        <taxon>Eukaryota</taxon>
        <taxon>Sar</taxon>
        <taxon>Alveolata</taxon>
        <taxon>Dinophyceae</taxon>
        <taxon>Suessiales</taxon>
        <taxon>Symbiodiniaceae</taxon>
        <taxon>Durusdinium</taxon>
    </lineage>
</organism>
<protein>
    <submittedName>
        <fullName evidence="1">Uncharacterized protein</fullName>
    </submittedName>
</protein>
<keyword evidence="2" id="KW-1185">Reference proteome</keyword>
<proteinExistence type="predicted"/>
<comment type="caution">
    <text evidence="1">The sequence shown here is derived from an EMBL/GenBank/DDBJ whole genome shotgun (WGS) entry which is preliminary data.</text>
</comment>
<gene>
    <name evidence="1" type="ORF">CCMP2556_LOCUS8867</name>
</gene>
<dbReference type="Proteomes" id="UP001642484">
    <property type="component" value="Unassembled WGS sequence"/>
</dbReference>
<sequence length="128" mass="13925">MGAGASMKVGELETAKDAQKPNYLKLPAQRCHRVVSLEDGVLHDLMAHSLSSSSPDAAQVLECPPVPAPDAEKTQVLKRSYRVTSLDVKILGLKLEIDISERKPHFPGGVILRILWIAVTWSELSGQS</sequence>
<evidence type="ECO:0000313" key="2">
    <source>
        <dbReference type="Proteomes" id="UP001642484"/>
    </source>
</evidence>
<dbReference type="EMBL" id="CAXAMN010004058">
    <property type="protein sequence ID" value="CAK9007494.1"/>
    <property type="molecule type" value="Genomic_DNA"/>
</dbReference>
<reference evidence="1 2" key="1">
    <citation type="submission" date="2024-02" db="EMBL/GenBank/DDBJ databases">
        <authorList>
            <person name="Chen Y."/>
            <person name="Shah S."/>
            <person name="Dougan E. K."/>
            <person name="Thang M."/>
            <person name="Chan C."/>
        </authorList>
    </citation>
    <scope>NUCLEOTIDE SEQUENCE [LARGE SCALE GENOMIC DNA]</scope>
</reference>
<evidence type="ECO:0000313" key="1">
    <source>
        <dbReference type="EMBL" id="CAK9007494.1"/>
    </source>
</evidence>
<name>A0ABP0IZQ5_9DINO</name>
<accession>A0ABP0IZQ5</accession>